<dbReference type="GO" id="GO:0020037">
    <property type="term" value="F:heme binding"/>
    <property type="evidence" value="ECO:0007669"/>
    <property type="project" value="InterPro"/>
</dbReference>
<dbReference type="NCBIfam" id="TIGR02603">
    <property type="entry name" value="CxxCH_TIGR02603"/>
    <property type="match status" value="1"/>
</dbReference>
<dbReference type="InterPro" id="IPR013427">
    <property type="entry name" value="Haem-bd_dom_put"/>
</dbReference>
<dbReference type="Gene3D" id="1.10.760.10">
    <property type="entry name" value="Cytochrome c-like domain"/>
    <property type="match status" value="1"/>
</dbReference>
<dbReference type="SUPFAM" id="SSF46626">
    <property type="entry name" value="Cytochrome c"/>
    <property type="match status" value="1"/>
</dbReference>
<gene>
    <name evidence="6" type="ORF">CRP01_25855</name>
</gene>
<dbReference type="GO" id="GO:0009055">
    <property type="term" value="F:electron transfer activity"/>
    <property type="evidence" value="ECO:0007669"/>
    <property type="project" value="InterPro"/>
</dbReference>
<accession>A0A2D0N694</accession>
<dbReference type="AlphaFoldDB" id="A0A2D0N694"/>
<dbReference type="PROSITE" id="PS51257">
    <property type="entry name" value="PROKAR_LIPOPROTEIN"/>
    <property type="match status" value="1"/>
</dbReference>
<evidence type="ECO:0000256" key="3">
    <source>
        <dbReference type="ARBA" id="ARBA00023004"/>
    </source>
</evidence>
<organism evidence="6 7">
    <name type="scientific">Flavilitoribacter nigricans (strain ATCC 23147 / DSM 23189 / NBRC 102662 / NCIMB 1420 / SS-2)</name>
    <name type="common">Lewinella nigricans</name>
    <dbReference type="NCBI Taxonomy" id="1122177"/>
    <lineage>
        <taxon>Bacteria</taxon>
        <taxon>Pseudomonadati</taxon>
        <taxon>Bacteroidota</taxon>
        <taxon>Saprospiria</taxon>
        <taxon>Saprospirales</taxon>
        <taxon>Lewinellaceae</taxon>
        <taxon>Flavilitoribacter</taxon>
    </lineage>
</organism>
<dbReference type="PANTHER" id="PTHR33546:SF1">
    <property type="entry name" value="LARGE, MULTIFUNCTIONAL SECRETED PROTEIN"/>
    <property type="match status" value="1"/>
</dbReference>
<evidence type="ECO:0000256" key="2">
    <source>
        <dbReference type="ARBA" id="ARBA00022723"/>
    </source>
</evidence>
<sequence length="915" mass="101783">MVKSGLATITNLHDMKLPTLSCFFSLLLLFFAACSSEVDVTQPSLADEDGEEEQKEIVYNIPEGFELEILFSPQESNQGSWVSLAEGENGTFYSSDQNGDLYQFKIPPVGSVLDSTQVDSIDLDIGHAQGLLWAFNSLYVSVNDRWEDSDGEQLTENGSGVYRLQDTDGDGELDKITPLIRLEGDGEHGPHSLVLAPDGESIYLIAGNHTDIPENVAKNSRLPNNWDEDNLFPPFLDARGHANHVKAPGGWIARFDPDGKSWELIAAGFRNPFDMAFNEAGELFAFDSDMEWDIGMPWYRPIRVCHVTSGAEFGWRTGSGKWPDYYPDNLPAVVNLGQGSPTAVLMGKQLDFPARYRNGLFVFDWSFGTAYFVDLQEDGSTYSGQVEEFFSGTPLPLTDAIAGSDGALYFATGGRKLESHLYRLRHTGPRDGEAKLIASEGTSEARELRRQLEQYHGKASASAIPTIWEQLNNADRFIRYAARIALEHQPFASWKSKLSAEKDTDRIIQSSIAAARKDETSAKPLITQKLLGLDWAGLSERQQKDYLRAIELLAIRLGLPKSAEQAEFINKLSSKLPSGDYQLDRELTQILIAFGDASATDKGLALLEKHTSEKSSTHPQMLSAEVSNRSEQYGKTIMAVLENMPPTEAIFYGTLLSHAEKGWSEPAWERYFNWFYDGMNAKGGMSFKPFLENIRRTAMKQVPDSLQAYYEELSGIYQPGADLMNLPQPEGPGAEYNSSDISRILRDGLEDEDNEYKGKIETGRNIYSAALCGTCHRMLGEGGSSGPDLTQLHTRFKRNEIITAIFSPNDEISDQYANTLLHLKDGKRTAGKIVSETDDKIILLPNPFDPTFRTEINKADVASRELSPVSPMPPNLLNRLNKEEIIDLFAFILAGGDEEHYYYGGTKGLEEKEKD</sequence>
<proteinExistence type="predicted"/>
<protein>
    <recommendedName>
        <fullName evidence="5">Cytochrome c domain-containing protein</fullName>
    </recommendedName>
</protein>
<feature type="domain" description="Cytochrome c" evidence="5">
    <location>
        <begin position="758"/>
        <end position="896"/>
    </location>
</feature>
<dbReference type="EMBL" id="PDUD01000030">
    <property type="protein sequence ID" value="PHN03679.1"/>
    <property type="molecule type" value="Genomic_DNA"/>
</dbReference>
<evidence type="ECO:0000259" key="5">
    <source>
        <dbReference type="PROSITE" id="PS51007"/>
    </source>
</evidence>
<keyword evidence="1 4" id="KW-0349">Heme</keyword>
<name>A0A2D0N694_FLAN2</name>
<reference evidence="6 7" key="1">
    <citation type="submission" date="2017-10" db="EMBL/GenBank/DDBJ databases">
        <title>The draft genome sequence of Lewinella nigricans NBRC 102662.</title>
        <authorList>
            <person name="Wang K."/>
        </authorList>
    </citation>
    <scope>NUCLEOTIDE SEQUENCE [LARGE SCALE GENOMIC DNA]</scope>
    <source>
        <strain evidence="6 7">NBRC 102662</strain>
    </source>
</reference>
<evidence type="ECO:0000313" key="6">
    <source>
        <dbReference type="EMBL" id="PHN03679.1"/>
    </source>
</evidence>
<dbReference type="Proteomes" id="UP000223913">
    <property type="component" value="Unassembled WGS sequence"/>
</dbReference>
<dbReference type="InterPro" id="IPR011042">
    <property type="entry name" value="6-blade_b-propeller_TolB-like"/>
</dbReference>
<keyword evidence="7" id="KW-1185">Reference proteome</keyword>
<dbReference type="Gene3D" id="2.120.10.30">
    <property type="entry name" value="TolB, C-terminal domain"/>
    <property type="match status" value="1"/>
</dbReference>
<dbReference type="GO" id="GO:0046872">
    <property type="term" value="F:metal ion binding"/>
    <property type="evidence" value="ECO:0007669"/>
    <property type="project" value="UniProtKB-KW"/>
</dbReference>
<dbReference type="OrthoDB" id="627427at2"/>
<comment type="caution">
    <text evidence="6">The sequence shown here is derived from an EMBL/GenBank/DDBJ whole genome shotgun (WGS) entry which is preliminary data.</text>
</comment>
<dbReference type="InterPro" id="IPR009056">
    <property type="entry name" value="Cyt_c-like_dom"/>
</dbReference>
<evidence type="ECO:0000313" key="7">
    <source>
        <dbReference type="Proteomes" id="UP000223913"/>
    </source>
</evidence>
<dbReference type="PROSITE" id="PS51007">
    <property type="entry name" value="CYTC"/>
    <property type="match status" value="1"/>
</dbReference>
<dbReference type="PANTHER" id="PTHR33546">
    <property type="entry name" value="LARGE, MULTIFUNCTIONAL SECRETED PROTEIN-RELATED"/>
    <property type="match status" value="1"/>
</dbReference>
<evidence type="ECO:0000256" key="1">
    <source>
        <dbReference type="ARBA" id="ARBA00022617"/>
    </source>
</evidence>
<keyword evidence="2 4" id="KW-0479">Metal-binding</keyword>
<dbReference type="InterPro" id="IPR036909">
    <property type="entry name" value="Cyt_c-like_dom_sf"/>
</dbReference>
<keyword evidence="3 4" id="KW-0408">Iron</keyword>
<dbReference type="InterPro" id="IPR011041">
    <property type="entry name" value="Quinoprot_gluc/sorb_DH_b-prop"/>
</dbReference>
<evidence type="ECO:0000256" key="4">
    <source>
        <dbReference type="PROSITE-ProRule" id="PRU00433"/>
    </source>
</evidence>
<dbReference type="SUPFAM" id="SSF50952">
    <property type="entry name" value="Soluble quinoprotein glucose dehydrogenase"/>
    <property type="match status" value="1"/>
</dbReference>